<evidence type="ECO:0000256" key="2">
    <source>
        <dbReference type="ARBA" id="ARBA00022692"/>
    </source>
</evidence>
<evidence type="ECO:0000256" key="4">
    <source>
        <dbReference type="ARBA" id="ARBA00023136"/>
    </source>
</evidence>
<keyword evidence="2 5" id="KW-0812">Transmembrane</keyword>
<keyword evidence="3 5" id="KW-1133">Transmembrane helix</keyword>
<evidence type="ECO:0000313" key="6">
    <source>
        <dbReference type="EMBL" id="KPJ00125.1"/>
    </source>
</evidence>
<evidence type="ECO:0000256" key="5">
    <source>
        <dbReference type="SAM" id="Phobius"/>
    </source>
</evidence>
<dbReference type="PANTHER" id="PTHR19282">
    <property type="entry name" value="TETRASPANIN"/>
    <property type="match status" value="1"/>
</dbReference>
<evidence type="ECO:0000256" key="3">
    <source>
        <dbReference type="ARBA" id="ARBA00022989"/>
    </source>
</evidence>
<dbReference type="Gene3D" id="1.10.1450.10">
    <property type="entry name" value="Tetraspanin"/>
    <property type="match status" value="1"/>
</dbReference>
<feature type="transmembrane region" description="Helical" evidence="5">
    <location>
        <begin position="164"/>
        <end position="186"/>
    </location>
</feature>
<dbReference type="AlphaFoldDB" id="A0A194Q545"/>
<evidence type="ECO:0000313" key="7">
    <source>
        <dbReference type="Proteomes" id="UP000053268"/>
    </source>
</evidence>
<dbReference type="STRING" id="66420.A0A194Q545"/>
<dbReference type="Pfam" id="PF00335">
    <property type="entry name" value="Tetraspanin"/>
    <property type="match status" value="1"/>
</dbReference>
<dbReference type="InterPro" id="IPR008952">
    <property type="entry name" value="Tetraspanin_EC2_sf"/>
</dbReference>
<feature type="transmembrane region" description="Helical" evidence="5">
    <location>
        <begin position="198"/>
        <end position="220"/>
    </location>
</feature>
<keyword evidence="4 5" id="KW-0472">Membrane</keyword>
<dbReference type="InterPro" id="IPR018499">
    <property type="entry name" value="Tetraspanin/Peripherin"/>
</dbReference>
<dbReference type="EMBL" id="KQ459472">
    <property type="protein sequence ID" value="KPJ00125.1"/>
    <property type="molecule type" value="Genomic_DNA"/>
</dbReference>
<keyword evidence="7" id="KW-1185">Reference proteome</keyword>
<name>A0A194Q545_PAPXU</name>
<reference evidence="6 7" key="1">
    <citation type="journal article" date="2015" name="Nat. Commun.">
        <title>Outbred genome sequencing and CRISPR/Cas9 gene editing in butterflies.</title>
        <authorList>
            <person name="Li X."/>
            <person name="Fan D."/>
            <person name="Zhang W."/>
            <person name="Liu G."/>
            <person name="Zhang L."/>
            <person name="Zhao L."/>
            <person name="Fang X."/>
            <person name="Chen L."/>
            <person name="Dong Y."/>
            <person name="Chen Y."/>
            <person name="Ding Y."/>
            <person name="Zhao R."/>
            <person name="Feng M."/>
            <person name="Zhu Y."/>
            <person name="Feng Y."/>
            <person name="Jiang X."/>
            <person name="Zhu D."/>
            <person name="Xiang H."/>
            <person name="Feng X."/>
            <person name="Li S."/>
            <person name="Wang J."/>
            <person name="Zhang G."/>
            <person name="Kronforst M.R."/>
            <person name="Wang W."/>
        </authorList>
    </citation>
    <scope>NUCLEOTIDE SEQUENCE [LARGE SCALE GENOMIC DNA]</scope>
    <source>
        <strain evidence="6">Ya'a_city_454_Px</strain>
        <tissue evidence="6">Whole body</tissue>
    </source>
</reference>
<sequence>MWRESHLAGVSFPEAPILKRCVGPLVRSSVAARSGIVMCYNMLIYPGGANAALTVLPPVAAHWEDMGKSSKAQAKEPEAVISDVATQRSVPGGDGLGGHGEGLGKMYKPQFRMLKKSPCCDICFRILFLAVGFLTVLQSIAVIVVSVTSALAIKIYSDDLSGRLVAIVVMLVTAAIAISFVIYGSIGAVRKQRRPVQSAISVLVVVAVIQAVILSVSLIVTTEDEVKLGRFLSDSFKLARDDNPRHVKIWARTQHDLNCCGVYSAEDYRAPNFPTYFAANVPISCCPSYDPDRSELVQERERESCKAKKEYYDIGCRNLIINVFKETLQTLLVVSIFEILLEIILIIVGVILARKDKEQLTDRNDVPPIDEVITTDKKGKSKP</sequence>
<dbReference type="GO" id="GO:0016020">
    <property type="term" value="C:membrane"/>
    <property type="evidence" value="ECO:0007669"/>
    <property type="project" value="UniProtKB-SubCell"/>
</dbReference>
<dbReference type="Proteomes" id="UP000053268">
    <property type="component" value="Unassembled WGS sequence"/>
</dbReference>
<proteinExistence type="predicted"/>
<feature type="transmembrane region" description="Helical" evidence="5">
    <location>
        <begin position="331"/>
        <end position="353"/>
    </location>
</feature>
<organism evidence="6 7">
    <name type="scientific">Papilio xuthus</name>
    <name type="common">Asian swallowtail butterfly</name>
    <dbReference type="NCBI Taxonomy" id="66420"/>
    <lineage>
        <taxon>Eukaryota</taxon>
        <taxon>Metazoa</taxon>
        <taxon>Ecdysozoa</taxon>
        <taxon>Arthropoda</taxon>
        <taxon>Hexapoda</taxon>
        <taxon>Insecta</taxon>
        <taxon>Pterygota</taxon>
        <taxon>Neoptera</taxon>
        <taxon>Endopterygota</taxon>
        <taxon>Lepidoptera</taxon>
        <taxon>Glossata</taxon>
        <taxon>Ditrysia</taxon>
        <taxon>Papilionoidea</taxon>
        <taxon>Papilionidae</taxon>
        <taxon>Papilioninae</taxon>
        <taxon>Papilio</taxon>
    </lineage>
</organism>
<accession>A0A194Q545</accession>
<comment type="subcellular location">
    <subcellularLocation>
        <location evidence="1">Membrane</location>
        <topology evidence="1">Multi-pass membrane protein</topology>
    </subcellularLocation>
</comment>
<gene>
    <name evidence="6" type="ORF">RR46_02912</name>
</gene>
<feature type="transmembrane region" description="Helical" evidence="5">
    <location>
        <begin position="122"/>
        <end position="152"/>
    </location>
</feature>
<evidence type="ECO:0000256" key="1">
    <source>
        <dbReference type="ARBA" id="ARBA00004141"/>
    </source>
</evidence>
<dbReference type="PANTHER" id="PTHR19282:SF556">
    <property type="entry name" value="TETRASPANIN"/>
    <property type="match status" value="1"/>
</dbReference>
<dbReference type="SUPFAM" id="SSF48652">
    <property type="entry name" value="Tetraspanin"/>
    <property type="match status" value="1"/>
</dbReference>
<protein>
    <recommendedName>
        <fullName evidence="8">Tetraspanin</fullName>
    </recommendedName>
</protein>
<evidence type="ECO:0008006" key="8">
    <source>
        <dbReference type="Google" id="ProtNLM"/>
    </source>
</evidence>